<dbReference type="RefSeq" id="WP_003032587.1">
    <property type="nucleotide sequence ID" value="NZ_AP018548.1"/>
</dbReference>
<dbReference type="Gene3D" id="3.40.250.10">
    <property type="entry name" value="Rhodanese-like domain"/>
    <property type="match status" value="1"/>
</dbReference>
<evidence type="ECO:0000259" key="1">
    <source>
        <dbReference type="PROSITE" id="PS50206"/>
    </source>
</evidence>
<dbReference type="InterPro" id="IPR050229">
    <property type="entry name" value="GlpE_sulfurtransferase"/>
</dbReference>
<name>A0A448AHK8_STRAP</name>
<protein>
    <submittedName>
        <fullName evidence="2">Rhodanese-like domain-containing protein</fullName>
        <ecNumber evidence="2">2.8.1.1</ecNumber>
    </submittedName>
</protein>
<dbReference type="EC" id="2.8.1.1" evidence="2"/>
<dbReference type="InterPro" id="IPR036873">
    <property type="entry name" value="Rhodanese-like_dom_sf"/>
</dbReference>
<dbReference type="PROSITE" id="PS50206">
    <property type="entry name" value="RHODANESE_3"/>
    <property type="match status" value="1"/>
</dbReference>
<dbReference type="SMART" id="SM00450">
    <property type="entry name" value="RHOD"/>
    <property type="match status" value="1"/>
</dbReference>
<dbReference type="SUPFAM" id="SSF52821">
    <property type="entry name" value="Rhodanese/Cell cycle control phosphatase"/>
    <property type="match status" value="1"/>
</dbReference>
<dbReference type="GO" id="GO:0004792">
    <property type="term" value="F:thiosulfate-cyanide sulfurtransferase activity"/>
    <property type="evidence" value="ECO:0007669"/>
    <property type="project" value="UniProtKB-EC"/>
</dbReference>
<evidence type="ECO:0000313" key="2">
    <source>
        <dbReference type="EMBL" id="VED97855.1"/>
    </source>
</evidence>
<dbReference type="PANTHER" id="PTHR43031:SF17">
    <property type="entry name" value="SULFURTRANSFERASE YTWF-RELATED"/>
    <property type="match status" value="1"/>
</dbReference>
<dbReference type="Pfam" id="PF00581">
    <property type="entry name" value="Rhodanese"/>
    <property type="match status" value="1"/>
</dbReference>
<organism evidence="2 3">
    <name type="scientific">Streptococcus anginosus</name>
    <dbReference type="NCBI Taxonomy" id="1328"/>
    <lineage>
        <taxon>Bacteria</taxon>
        <taxon>Bacillati</taxon>
        <taxon>Bacillota</taxon>
        <taxon>Bacilli</taxon>
        <taxon>Lactobacillales</taxon>
        <taxon>Streptococcaceae</taxon>
        <taxon>Streptococcus</taxon>
        <taxon>Streptococcus anginosus group</taxon>
    </lineage>
</organism>
<sequence>MEISITMSEFYKKYQAEKLSIIDVREAYEFASGHVPTAQNLPLSCLEAGYKQLSQQEKYYVICQSGARSAAACQFLSAQGFDVTNVAGGMNIWPGEVE</sequence>
<gene>
    <name evidence="2" type="primary">glpE</name>
    <name evidence="2" type="ORF">NCTC10713_00795</name>
</gene>
<accession>A0A448AHK8</accession>
<feature type="domain" description="Rhodanese" evidence="1">
    <location>
        <begin position="15"/>
        <end position="98"/>
    </location>
</feature>
<proteinExistence type="predicted"/>
<dbReference type="EMBL" id="LR134283">
    <property type="protein sequence ID" value="VED97855.1"/>
    <property type="molecule type" value="Genomic_DNA"/>
</dbReference>
<dbReference type="Proteomes" id="UP000278419">
    <property type="component" value="Chromosome"/>
</dbReference>
<evidence type="ECO:0000313" key="3">
    <source>
        <dbReference type="Proteomes" id="UP000278419"/>
    </source>
</evidence>
<dbReference type="AlphaFoldDB" id="A0A448AHK8"/>
<dbReference type="PANTHER" id="PTHR43031">
    <property type="entry name" value="FAD-DEPENDENT OXIDOREDUCTASE"/>
    <property type="match status" value="1"/>
</dbReference>
<dbReference type="CDD" id="cd00158">
    <property type="entry name" value="RHOD"/>
    <property type="match status" value="1"/>
</dbReference>
<dbReference type="GeneID" id="93963336"/>
<keyword evidence="2" id="KW-0808">Transferase</keyword>
<dbReference type="InterPro" id="IPR001763">
    <property type="entry name" value="Rhodanese-like_dom"/>
</dbReference>
<reference evidence="2 3" key="1">
    <citation type="submission" date="2018-12" db="EMBL/GenBank/DDBJ databases">
        <authorList>
            <consortium name="Pathogen Informatics"/>
        </authorList>
    </citation>
    <scope>NUCLEOTIDE SEQUENCE [LARGE SCALE GENOMIC DNA]</scope>
    <source>
        <strain evidence="2 3">NCTC10713</strain>
    </source>
</reference>